<dbReference type="AlphaFoldDB" id="A0A7S1Z0K1"/>
<dbReference type="PANTHER" id="PTHR12406:SF7">
    <property type="entry name" value="PATATIN-LIKE PHOSPHOLIPASE DOMAIN-CONTAINING PROTEIN 4"/>
    <property type="match status" value="1"/>
</dbReference>
<dbReference type="PROSITE" id="PS51635">
    <property type="entry name" value="PNPLA"/>
    <property type="match status" value="1"/>
</dbReference>
<feature type="active site" description="Nucleophile" evidence="2">
    <location>
        <position position="57"/>
    </location>
</feature>
<protein>
    <recommendedName>
        <fullName evidence="3">PNPLA domain-containing protein</fullName>
    </recommendedName>
</protein>
<dbReference type="Pfam" id="PF01734">
    <property type="entry name" value="Patatin"/>
    <property type="match status" value="1"/>
</dbReference>
<reference evidence="4" key="1">
    <citation type="submission" date="2021-01" db="EMBL/GenBank/DDBJ databases">
        <authorList>
            <person name="Corre E."/>
            <person name="Pelletier E."/>
            <person name="Niang G."/>
            <person name="Scheremetjew M."/>
            <person name="Finn R."/>
            <person name="Kale V."/>
            <person name="Holt S."/>
            <person name="Cochrane G."/>
            <person name="Meng A."/>
            <person name="Brown T."/>
            <person name="Cohen L."/>
        </authorList>
    </citation>
    <scope>NUCLEOTIDE SEQUENCE</scope>
    <source>
        <strain evidence="4">Pop2</strain>
    </source>
</reference>
<gene>
    <name evidence="4" type="ORF">DBRI1063_LOCUS8139</name>
</gene>
<name>A0A7S1Z0K1_9STRA</name>
<keyword evidence="2" id="KW-0378">Hydrolase</keyword>
<dbReference type="SUPFAM" id="SSF52151">
    <property type="entry name" value="FabD/lysophospholipase-like"/>
    <property type="match status" value="1"/>
</dbReference>
<dbReference type="InterPro" id="IPR016035">
    <property type="entry name" value="Acyl_Trfase/lysoPLipase"/>
</dbReference>
<dbReference type="GO" id="GO:0004806">
    <property type="term" value="F:triacylglycerol lipase activity"/>
    <property type="evidence" value="ECO:0007669"/>
    <property type="project" value="TreeGrafter"/>
</dbReference>
<evidence type="ECO:0000256" key="1">
    <source>
        <dbReference type="ARBA" id="ARBA00023098"/>
    </source>
</evidence>
<accession>A0A7S1Z0K1</accession>
<dbReference type="GO" id="GO:0019433">
    <property type="term" value="P:triglyceride catabolic process"/>
    <property type="evidence" value="ECO:0007669"/>
    <property type="project" value="TreeGrafter"/>
</dbReference>
<evidence type="ECO:0000259" key="3">
    <source>
        <dbReference type="PROSITE" id="PS51635"/>
    </source>
</evidence>
<keyword evidence="1 2" id="KW-0443">Lipid metabolism</keyword>
<feature type="domain" description="PNPLA" evidence="3">
    <location>
        <begin position="15"/>
        <end position="212"/>
    </location>
</feature>
<dbReference type="GO" id="GO:0005737">
    <property type="term" value="C:cytoplasm"/>
    <property type="evidence" value="ECO:0007669"/>
    <property type="project" value="TreeGrafter"/>
</dbReference>
<dbReference type="GO" id="GO:0005811">
    <property type="term" value="C:lipid droplet"/>
    <property type="evidence" value="ECO:0007669"/>
    <property type="project" value="TreeGrafter"/>
</dbReference>
<feature type="short sequence motif" description="DGA/G" evidence="2">
    <location>
        <begin position="199"/>
        <end position="201"/>
    </location>
</feature>
<keyword evidence="2" id="KW-0442">Lipid degradation</keyword>
<proteinExistence type="predicted"/>
<feature type="short sequence motif" description="GXSXG" evidence="2">
    <location>
        <begin position="55"/>
        <end position="59"/>
    </location>
</feature>
<dbReference type="InterPro" id="IPR033562">
    <property type="entry name" value="PLPL"/>
</dbReference>
<comment type="caution">
    <text evidence="2">Lacks conserved residue(s) required for the propagation of feature annotation.</text>
</comment>
<dbReference type="Gene3D" id="3.40.1090.10">
    <property type="entry name" value="Cytosolic phospholipase A2 catalytic domain"/>
    <property type="match status" value="1"/>
</dbReference>
<evidence type="ECO:0000313" key="4">
    <source>
        <dbReference type="EMBL" id="CAD9324571.1"/>
    </source>
</evidence>
<feature type="active site" description="Proton acceptor" evidence="2">
    <location>
        <position position="199"/>
    </location>
</feature>
<dbReference type="InterPro" id="IPR002641">
    <property type="entry name" value="PNPLA_dom"/>
</dbReference>
<evidence type="ECO:0000256" key="2">
    <source>
        <dbReference type="PROSITE-ProRule" id="PRU01161"/>
    </source>
</evidence>
<dbReference type="GO" id="GO:0055088">
    <property type="term" value="P:lipid homeostasis"/>
    <property type="evidence" value="ECO:0007669"/>
    <property type="project" value="TreeGrafter"/>
</dbReference>
<dbReference type="EMBL" id="HBGN01012757">
    <property type="protein sequence ID" value="CAD9324571.1"/>
    <property type="molecule type" value="Transcribed_RNA"/>
</dbReference>
<sequence length="306" mass="33631">MRSSPILSSQNPIAISFSGAGHLLSYHLGAAETFLTYGSSSNKQLKLPTVKEVSGSSSGAIAAVVYTHLGYRIHEYAERFLTDGGNALRHLRDMLHEEEAVSVSKTNHIAHERSGQQPGLHIATTKCIDGSMKRWSFTQKALDRTISSWPNTEKILLAVKASCTIPLSFHPMDCISLGRSLSYPPQEGILMEDGSYYVDGGISAPAPTHQDDILSSSVFPITVSPISYTARGNNPNTVNRISPNDDTWRLLPIKNISCRGGFLVKPSFQNLRALRIASGATNRRELQTWYELGKDNAQENLQKWFG</sequence>
<dbReference type="PANTHER" id="PTHR12406">
    <property type="entry name" value="CALCIUM-INDEPENDENT PHOSPHOLIPASE A2 IPLA2 -RELATED"/>
    <property type="match status" value="1"/>
</dbReference>
<organism evidence="4">
    <name type="scientific">Ditylum brightwellii</name>
    <dbReference type="NCBI Taxonomy" id="49249"/>
    <lineage>
        <taxon>Eukaryota</taxon>
        <taxon>Sar</taxon>
        <taxon>Stramenopiles</taxon>
        <taxon>Ochrophyta</taxon>
        <taxon>Bacillariophyta</taxon>
        <taxon>Mediophyceae</taxon>
        <taxon>Lithodesmiophycidae</taxon>
        <taxon>Lithodesmiales</taxon>
        <taxon>Lithodesmiaceae</taxon>
        <taxon>Ditylum</taxon>
    </lineage>
</organism>
<dbReference type="GO" id="GO:0016020">
    <property type="term" value="C:membrane"/>
    <property type="evidence" value="ECO:0007669"/>
    <property type="project" value="TreeGrafter"/>
</dbReference>